<name>A0A9W9UDZ5_PENBR</name>
<dbReference type="EMBL" id="JAPZBQ010000004">
    <property type="protein sequence ID" value="KAJ5335036.1"/>
    <property type="molecule type" value="Genomic_DNA"/>
</dbReference>
<feature type="compositionally biased region" description="Polar residues" evidence="1">
    <location>
        <begin position="143"/>
        <end position="154"/>
    </location>
</feature>
<accession>A0A9W9UDZ5</accession>
<reference evidence="2" key="1">
    <citation type="submission" date="2022-12" db="EMBL/GenBank/DDBJ databases">
        <authorList>
            <person name="Petersen C."/>
        </authorList>
    </citation>
    <scope>NUCLEOTIDE SEQUENCE</scope>
    <source>
        <strain evidence="2">IBT 35673</strain>
    </source>
</reference>
<gene>
    <name evidence="2" type="ORF">N7452_007439</name>
</gene>
<evidence type="ECO:0000313" key="3">
    <source>
        <dbReference type="Proteomes" id="UP001147695"/>
    </source>
</evidence>
<sequence>MPATTEPPIGLASAHGAVLADILIEKRPATGRGKKLTLAQENVLRRLYELESPSIPEGQIPVKKFWVYLAARFQQCTGREYSWLSVRRKIMGSGPDAQLPIPDGPSSCVERTSNEESAIEPALDDSRDSILHGLNSADESRSTPEQGQTPSNSHCVDRPESSGRERSPSVFGDRTRRALFPDAAKHTKQTQNIAKIPRHPRKRHDAPASNRRNNLPVQRLDHPRLSTACRGVLQGPNNSPSLPRTFGDRHSTKPGTLKRKRLVVDGDPPNEMSKETANVLRRSHEAVAEDSDTLYPSDPDELPNTPTKISRRVR</sequence>
<organism evidence="2 3">
    <name type="scientific">Penicillium brevicompactum</name>
    <dbReference type="NCBI Taxonomy" id="5074"/>
    <lineage>
        <taxon>Eukaryota</taxon>
        <taxon>Fungi</taxon>
        <taxon>Dikarya</taxon>
        <taxon>Ascomycota</taxon>
        <taxon>Pezizomycotina</taxon>
        <taxon>Eurotiomycetes</taxon>
        <taxon>Eurotiomycetidae</taxon>
        <taxon>Eurotiales</taxon>
        <taxon>Aspergillaceae</taxon>
        <taxon>Penicillium</taxon>
    </lineage>
</organism>
<protein>
    <submittedName>
        <fullName evidence="2">Uncharacterized protein</fullName>
    </submittedName>
</protein>
<evidence type="ECO:0000313" key="2">
    <source>
        <dbReference type="EMBL" id="KAJ5335036.1"/>
    </source>
</evidence>
<proteinExistence type="predicted"/>
<feature type="compositionally biased region" description="Basic and acidic residues" evidence="1">
    <location>
        <begin position="155"/>
        <end position="167"/>
    </location>
</feature>
<evidence type="ECO:0000256" key="1">
    <source>
        <dbReference type="SAM" id="MobiDB-lite"/>
    </source>
</evidence>
<comment type="caution">
    <text evidence="2">The sequence shown here is derived from an EMBL/GenBank/DDBJ whole genome shotgun (WGS) entry which is preliminary data.</text>
</comment>
<dbReference type="AlphaFoldDB" id="A0A9W9UDZ5"/>
<reference evidence="2" key="2">
    <citation type="journal article" date="2023" name="IMA Fungus">
        <title>Comparative genomic study of the Penicillium genus elucidates a diverse pangenome and 15 lateral gene transfer events.</title>
        <authorList>
            <person name="Petersen C."/>
            <person name="Sorensen T."/>
            <person name="Nielsen M.R."/>
            <person name="Sondergaard T.E."/>
            <person name="Sorensen J.L."/>
            <person name="Fitzpatrick D.A."/>
            <person name="Frisvad J.C."/>
            <person name="Nielsen K.L."/>
        </authorList>
    </citation>
    <scope>NUCLEOTIDE SEQUENCE</scope>
    <source>
        <strain evidence="2">IBT 35673</strain>
    </source>
</reference>
<feature type="region of interest" description="Disordered" evidence="1">
    <location>
        <begin position="229"/>
        <end position="314"/>
    </location>
</feature>
<dbReference type="Proteomes" id="UP001147695">
    <property type="component" value="Unassembled WGS sequence"/>
</dbReference>
<feature type="region of interest" description="Disordered" evidence="1">
    <location>
        <begin position="93"/>
        <end position="214"/>
    </location>
</feature>